<feature type="non-terminal residue" evidence="5">
    <location>
        <position position="124"/>
    </location>
</feature>
<feature type="non-terminal residue" evidence="5">
    <location>
        <position position="1"/>
    </location>
</feature>
<reference evidence="5" key="1">
    <citation type="submission" date="2015-07" db="EMBL/GenBank/DDBJ databases">
        <title>Adaptation to a free-living lifestyle via gene acquisitions in the diplomonad Trepomonas sp. PC1.</title>
        <authorList>
            <person name="Xu F."/>
            <person name="Jerlstrom-Hultqvist J."/>
            <person name="Kolisko M."/>
            <person name="Simpson A.G.B."/>
            <person name="Roger A.J."/>
            <person name="Svard S.G."/>
            <person name="Andersson J.O."/>
        </authorList>
    </citation>
    <scope>NUCLEOTIDE SEQUENCE</scope>
    <source>
        <strain evidence="5">PC1</strain>
    </source>
</reference>
<keyword evidence="3" id="KW-0547">Nucleotide-binding</keyword>
<name>A0A146KAU6_9EUKA</name>
<dbReference type="InterPro" id="IPR008280">
    <property type="entry name" value="Tub_FtsZ_C"/>
</dbReference>
<proteinExistence type="inferred from homology"/>
<evidence type="ECO:0000256" key="1">
    <source>
        <dbReference type="ARBA" id="ARBA00009636"/>
    </source>
</evidence>
<dbReference type="Gene3D" id="1.10.287.600">
    <property type="entry name" value="Helix hairpin bin"/>
    <property type="match status" value="1"/>
</dbReference>
<sequence>FYQVITLNNIEIEVENFELSLQNCSVGQFSTPFASLLCVDQFYNTQKIPTLQTTTAICQNLQNRVALICNSKSVNSALKRIMSQFQVMYRRKAFLYGMTTYSGMDETEFSESESNVNDLILEYE</sequence>
<dbReference type="GO" id="GO:0005874">
    <property type="term" value="C:microtubule"/>
    <property type="evidence" value="ECO:0007669"/>
    <property type="project" value="UniProtKB-KW"/>
</dbReference>
<dbReference type="GO" id="GO:0005525">
    <property type="term" value="F:GTP binding"/>
    <property type="evidence" value="ECO:0007669"/>
    <property type="project" value="UniProtKB-KW"/>
</dbReference>
<dbReference type="AlphaFoldDB" id="A0A146KAU6"/>
<comment type="similarity">
    <text evidence="1">Belongs to the tubulin family.</text>
</comment>
<evidence type="ECO:0000256" key="2">
    <source>
        <dbReference type="ARBA" id="ARBA00022701"/>
    </source>
</evidence>
<evidence type="ECO:0000256" key="4">
    <source>
        <dbReference type="ARBA" id="ARBA00023134"/>
    </source>
</evidence>
<dbReference type="PANTHER" id="PTHR36527">
    <property type="entry name" value="OS01G0282866 PROTEIN"/>
    <property type="match status" value="1"/>
</dbReference>
<accession>A0A146KAU6</accession>
<keyword evidence="2" id="KW-0493">Microtubule</keyword>
<dbReference type="PANTHER" id="PTHR36527:SF3">
    <property type="entry name" value="OS01G0282866 PROTEIN"/>
    <property type="match status" value="1"/>
</dbReference>
<keyword evidence="4" id="KW-0342">GTP-binding</keyword>
<protein>
    <submittedName>
        <fullName evidence="5">Uncharacterized protein</fullName>
    </submittedName>
</protein>
<evidence type="ECO:0000256" key="3">
    <source>
        <dbReference type="ARBA" id="ARBA00022741"/>
    </source>
</evidence>
<dbReference type="InterPro" id="IPR023123">
    <property type="entry name" value="Tubulin_C"/>
</dbReference>
<evidence type="ECO:0000313" key="5">
    <source>
        <dbReference type="EMBL" id="JAP93950.1"/>
    </source>
</evidence>
<gene>
    <name evidence="5" type="ORF">TPC1_13567</name>
</gene>
<dbReference type="SUPFAM" id="SSF55307">
    <property type="entry name" value="Tubulin C-terminal domain-like"/>
    <property type="match status" value="1"/>
</dbReference>
<dbReference type="EMBL" id="GDID01002656">
    <property type="protein sequence ID" value="JAP93950.1"/>
    <property type="molecule type" value="Transcribed_RNA"/>
</dbReference>
<organism evidence="5">
    <name type="scientific">Trepomonas sp. PC1</name>
    <dbReference type="NCBI Taxonomy" id="1076344"/>
    <lineage>
        <taxon>Eukaryota</taxon>
        <taxon>Metamonada</taxon>
        <taxon>Diplomonadida</taxon>
        <taxon>Hexamitidae</taxon>
        <taxon>Hexamitinae</taxon>
        <taxon>Trepomonas</taxon>
    </lineage>
</organism>